<feature type="non-terminal residue" evidence="1">
    <location>
        <position position="1"/>
    </location>
</feature>
<reference evidence="1 2" key="1">
    <citation type="journal article" date="2015" name="Genome Biol. Evol.">
        <title>Comparative Genomics of a Bacterivorous Green Alga Reveals Evolutionary Causalities and Consequences of Phago-Mixotrophic Mode of Nutrition.</title>
        <authorList>
            <person name="Burns J.A."/>
            <person name="Paasch A."/>
            <person name="Narechania A."/>
            <person name="Kim E."/>
        </authorList>
    </citation>
    <scope>NUCLEOTIDE SEQUENCE [LARGE SCALE GENOMIC DNA]</scope>
    <source>
        <strain evidence="1 2">PLY_AMNH</strain>
    </source>
</reference>
<name>A0AAE0FGW6_9CHLO</name>
<accession>A0AAE0FGW6</accession>
<dbReference type="AlphaFoldDB" id="A0AAE0FGW6"/>
<comment type="caution">
    <text evidence="1">The sequence shown here is derived from an EMBL/GenBank/DDBJ whole genome shotgun (WGS) entry which is preliminary data.</text>
</comment>
<dbReference type="EMBL" id="LGRX02018991">
    <property type="protein sequence ID" value="KAK3259101.1"/>
    <property type="molecule type" value="Genomic_DNA"/>
</dbReference>
<protein>
    <submittedName>
        <fullName evidence="1">Uncharacterized protein</fullName>
    </submittedName>
</protein>
<keyword evidence="2" id="KW-1185">Reference proteome</keyword>
<evidence type="ECO:0000313" key="2">
    <source>
        <dbReference type="Proteomes" id="UP001190700"/>
    </source>
</evidence>
<sequence>NFEKPPSAVARVYTAVFLLLQVGSYSVFERYLGPAMDVFPNDPYAPGCYFPERKLDELSLWDFVRSSIQLSPRHPEHLVRLLNQASKNELCVADIEDRKLQADAAESLCQGVEREVVARTTVIGGLLVDWMQLSFHQIKIELTLKGGAKEDFHRVRRVSSIIHQLSRIGSDHLEDDEDRDIEELLEGYG</sequence>
<organism evidence="1 2">
    <name type="scientific">Cymbomonas tetramitiformis</name>
    <dbReference type="NCBI Taxonomy" id="36881"/>
    <lineage>
        <taxon>Eukaryota</taxon>
        <taxon>Viridiplantae</taxon>
        <taxon>Chlorophyta</taxon>
        <taxon>Pyramimonadophyceae</taxon>
        <taxon>Pyramimonadales</taxon>
        <taxon>Pyramimonadaceae</taxon>
        <taxon>Cymbomonas</taxon>
    </lineage>
</organism>
<evidence type="ECO:0000313" key="1">
    <source>
        <dbReference type="EMBL" id="KAK3259101.1"/>
    </source>
</evidence>
<dbReference type="Proteomes" id="UP001190700">
    <property type="component" value="Unassembled WGS sequence"/>
</dbReference>
<proteinExistence type="predicted"/>
<gene>
    <name evidence="1" type="ORF">CYMTET_31888</name>
</gene>